<dbReference type="InterPro" id="IPR001206">
    <property type="entry name" value="Diacylglycerol_kinase_cat_dom"/>
</dbReference>
<protein>
    <submittedName>
        <fullName evidence="6">Diacylglycerol kinase family enzyme</fullName>
    </submittedName>
</protein>
<evidence type="ECO:0000256" key="3">
    <source>
        <dbReference type="ARBA" id="ARBA00022777"/>
    </source>
</evidence>
<name>A0A4R6PQ20_9GAMM</name>
<dbReference type="Gene3D" id="3.40.50.10330">
    <property type="entry name" value="Probable inorganic polyphosphate/atp-NAD kinase, domain 1"/>
    <property type="match status" value="1"/>
</dbReference>
<dbReference type="Proteomes" id="UP000295531">
    <property type="component" value="Unassembled WGS sequence"/>
</dbReference>
<proteinExistence type="predicted"/>
<gene>
    <name evidence="6" type="ORF">DEU29_101366</name>
</gene>
<accession>A0A4R6PQ20</accession>
<dbReference type="PANTHER" id="PTHR12358:SF54">
    <property type="entry name" value="SPHINGOSINE KINASE RELATED PROTEIN"/>
    <property type="match status" value="1"/>
</dbReference>
<evidence type="ECO:0000313" key="6">
    <source>
        <dbReference type="EMBL" id="TDP40815.1"/>
    </source>
</evidence>
<dbReference type="Pfam" id="PF19279">
    <property type="entry name" value="YegS_C"/>
    <property type="match status" value="1"/>
</dbReference>
<evidence type="ECO:0000256" key="1">
    <source>
        <dbReference type="ARBA" id="ARBA00022679"/>
    </source>
</evidence>
<dbReference type="PANTHER" id="PTHR12358">
    <property type="entry name" value="SPHINGOSINE KINASE"/>
    <property type="match status" value="1"/>
</dbReference>
<reference evidence="6 7" key="1">
    <citation type="submission" date="2019-03" db="EMBL/GenBank/DDBJ databases">
        <title>Freshwater and sediment microbial communities from various areas in North America, analyzing microbe dynamics in response to fracking.</title>
        <authorList>
            <person name="Lamendella R."/>
        </authorList>
    </citation>
    <scope>NUCLEOTIDE SEQUENCE [LARGE SCALE GENOMIC DNA]</scope>
    <source>
        <strain evidence="6 7">18_TX</strain>
    </source>
</reference>
<dbReference type="AlphaFoldDB" id="A0A4R6PQ20"/>
<dbReference type="GO" id="GO:0016301">
    <property type="term" value="F:kinase activity"/>
    <property type="evidence" value="ECO:0007669"/>
    <property type="project" value="UniProtKB-KW"/>
</dbReference>
<dbReference type="InterPro" id="IPR017438">
    <property type="entry name" value="ATP-NAD_kinase_N"/>
</dbReference>
<comment type="caution">
    <text evidence="6">The sequence shown here is derived from an EMBL/GenBank/DDBJ whole genome shotgun (WGS) entry which is preliminary data.</text>
</comment>
<keyword evidence="2" id="KW-0547">Nucleotide-binding</keyword>
<evidence type="ECO:0000259" key="5">
    <source>
        <dbReference type="PROSITE" id="PS50146"/>
    </source>
</evidence>
<dbReference type="InterPro" id="IPR016064">
    <property type="entry name" value="NAD/diacylglycerol_kinase_sf"/>
</dbReference>
<dbReference type="PROSITE" id="PS50146">
    <property type="entry name" value="DAGK"/>
    <property type="match status" value="1"/>
</dbReference>
<evidence type="ECO:0000256" key="4">
    <source>
        <dbReference type="ARBA" id="ARBA00022840"/>
    </source>
</evidence>
<sequence length="284" mass="32035">MTILLIEHGGSRRARHWQPRYQNWLQQQGHDVLTLKTQADETIDILNLHRLLERANEVILLAGDGTAHWLVNQLTEEQAQRLLISVIPCGTGNDFARDIGLYRADWRMQPDELLSQRQLDIAEINGIRFLNAASDGLPVDLIRQHSAGVKRWLGKFSYLTGVLGWWLRYRYTGQSAPVLRSVLVGRYLGGGIQLAPTAKRRDGQLTQVVVAAASKRKLLGVLWSVLRGKHMRHPLVKVTRDNEFTFTASALEIDGELYPLPNAGKATTLKSFIKVRVPSKEIQP</sequence>
<keyword evidence="7" id="KW-1185">Reference proteome</keyword>
<keyword evidence="3 6" id="KW-0418">Kinase</keyword>
<dbReference type="SUPFAM" id="SSF111331">
    <property type="entry name" value="NAD kinase/diacylglycerol kinase-like"/>
    <property type="match status" value="1"/>
</dbReference>
<dbReference type="RefSeq" id="WP_133538516.1">
    <property type="nucleotide sequence ID" value="NZ_SNXI01000001.1"/>
</dbReference>
<evidence type="ECO:0000313" key="7">
    <source>
        <dbReference type="Proteomes" id="UP000295531"/>
    </source>
</evidence>
<dbReference type="EMBL" id="SNXI01000001">
    <property type="protein sequence ID" value="TDP40815.1"/>
    <property type="molecule type" value="Genomic_DNA"/>
</dbReference>
<dbReference type="Gene3D" id="2.60.200.40">
    <property type="match status" value="1"/>
</dbReference>
<evidence type="ECO:0000256" key="2">
    <source>
        <dbReference type="ARBA" id="ARBA00022741"/>
    </source>
</evidence>
<dbReference type="InterPro" id="IPR050187">
    <property type="entry name" value="Lipid_Phosphate_FormReg"/>
</dbReference>
<keyword evidence="4" id="KW-0067">ATP-binding</keyword>
<dbReference type="Pfam" id="PF00781">
    <property type="entry name" value="DAGK_cat"/>
    <property type="match status" value="1"/>
</dbReference>
<dbReference type="InterPro" id="IPR045540">
    <property type="entry name" value="YegS/DAGK_C"/>
</dbReference>
<keyword evidence="1" id="KW-0808">Transferase</keyword>
<feature type="domain" description="DAGKc" evidence="5">
    <location>
        <begin position="1"/>
        <end position="128"/>
    </location>
</feature>
<organism evidence="6 7">
    <name type="scientific">Idiomarina aquatica</name>
    <dbReference type="NCBI Taxonomy" id="1327752"/>
    <lineage>
        <taxon>Bacteria</taxon>
        <taxon>Pseudomonadati</taxon>
        <taxon>Pseudomonadota</taxon>
        <taxon>Gammaproteobacteria</taxon>
        <taxon>Alteromonadales</taxon>
        <taxon>Idiomarinaceae</taxon>
        <taxon>Idiomarina</taxon>
    </lineage>
</organism>
<dbReference type="GO" id="GO:0005524">
    <property type="term" value="F:ATP binding"/>
    <property type="evidence" value="ECO:0007669"/>
    <property type="project" value="UniProtKB-KW"/>
</dbReference>
<dbReference type="OrthoDB" id="142078at2"/>